<evidence type="ECO:0000313" key="2">
    <source>
        <dbReference type="Proteomes" id="UP000004169"/>
    </source>
</evidence>
<reference evidence="1 2" key="1">
    <citation type="journal article" date="2012" name="J. Bacteriol.">
        <title>Draft Genome Sequence of the Purple Photosynthetic Bacterium Phaeospirillum molischianum DSM120, a Particularly Versatile Bacterium.</title>
        <authorList>
            <person name="Duquesne K."/>
            <person name="Prima V."/>
            <person name="Ji B."/>
            <person name="Rouy Z."/>
            <person name="Medigue C."/>
            <person name="Talla E."/>
            <person name="Sturgis J.N."/>
        </authorList>
    </citation>
    <scope>NUCLEOTIDE SEQUENCE [LARGE SCALE GENOMIC DNA]</scope>
    <source>
        <strain evidence="2">DSM120</strain>
    </source>
</reference>
<gene>
    <name evidence="1" type="ORF">PHAMO_210304</name>
</gene>
<dbReference type="AlphaFoldDB" id="H8FR05"/>
<keyword evidence="2" id="KW-1185">Reference proteome</keyword>
<dbReference type="Proteomes" id="UP000004169">
    <property type="component" value="Unassembled WGS sequence"/>
</dbReference>
<dbReference type="EMBL" id="CAHP01000014">
    <property type="protein sequence ID" value="CCG40793.1"/>
    <property type="molecule type" value="Genomic_DNA"/>
</dbReference>
<sequence>MLAAPDENIALYQVYVLARGLRGIAVLFIGSVPNRPMIPPFLSRTEVPLLNGRVILVHVWAGCVGGRGEGMP</sequence>
<evidence type="ECO:0000313" key="1">
    <source>
        <dbReference type="EMBL" id="CCG40793.1"/>
    </source>
</evidence>
<protein>
    <submittedName>
        <fullName evidence="1">Uncharacterized protein</fullName>
    </submittedName>
</protein>
<accession>H8FR05</accession>
<organism evidence="1 2">
    <name type="scientific">Magnetospirillum molischianum DSM 120</name>
    <dbReference type="NCBI Taxonomy" id="1150626"/>
    <lineage>
        <taxon>Bacteria</taxon>
        <taxon>Pseudomonadati</taxon>
        <taxon>Pseudomonadota</taxon>
        <taxon>Alphaproteobacteria</taxon>
        <taxon>Rhodospirillales</taxon>
        <taxon>Rhodospirillaceae</taxon>
        <taxon>Magnetospirillum</taxon>
    </lineage>
</organism>
<comment type="caution">
    <text evidence="1">The sequence shown here is derived from an EMBL/GenBank/DDBJ whole genome shotgun (WGS) entry which is preliminary data.</text>
</comment>
<dbReference type="STRING" id="1150626.PHAMO_210304"/>
<proteinExistence type="predicted"/>
<name>H8FR05_MAGML</name>